<dbReference type="InterPro" id="IPR006330">
    <property type="entry name" value="Ado/ade_deaminase"/>
</dbReference>
<dbReference type="NCBIfam" id="TIGR01430">
    <property type="entry name" value="aden_deam"/>
    <property type="match status" value="1"/>
</dbReference>
<evidence type="ECO:0000256" key="4">
    <source>
        <dbReference type="ARBA" id="ARBA00023080"/>
    </source>
</evidence>
<dbReference type="PANTHER" id="PTHR43114">
    <property type="entry name" value="ADENINE DEAMINASE"/>
    <property type="match status" value="1"/>
</dbReference>
<evidence type="ECO:0000256" key="2">
    <source>
        <dbReference type="ARBA" id="ARBA00022801"/>
    </source>
</evidence>
<comment type="catalytic activity">
    <reaction evidence="5">
        <text>adenine + H2O + H(+) = hypoxanthine + NH4(+)</text>
        <dbReference type="Rhea" id="RHEA:23688"/>
        <dbReference type="ChEBI" id="CHEBI:15377"/>
        <dbReference type="ChEBI" id="CHEBI:15378"/>
        <dbReference type="ChEBI" id="CHEBI:16708"/>
        <dbReference type="ChEBI" id="CHEBI:17368"/>
        <dbReference type="ChEBI" id="CHEBI:28938"/>
        <dbReference type="EC" id="3.5.4.2"/>
    </reaction>
</comment>
<dbReference type="AlphaFoldDB" id="A0A1H8V7N1"/>
<accession>A0A1H8V7N1</accession>
<evidence type="ECO:0000259" key="6">
    <source>
        <dbReference type="Pfam" id="PF00962"/>
    </source>
</evidence>
<comment type="cofactor">
    <cofactor evidence="5">
        <name>Zn(2+)</name>
        <dbReference type="ChEBI" id="CHEBI:29105"/>
    </cofactor>
    <text evidence="5">Binds 1 zinc ion per subunit.</text>
</comment>
<dbReference type="InterPro" id="IPR032466">
    <property type="entry name" value="Metal_Hydrolase"/>
</dbReference>
<feature type="domain" description="Adenosine deaminase" evidence="6">
    <location>
        <begin position="9"/>
        <end position="325"/>
    </location>
</feature>
<dbReference type="EC" id="3.5.4.2" evidence="5"/>
<dbReference type="Proteomes" id="UP000199657">
    <property type="component" value="Unassembled WGS sequence"/>
</dbReference>
<dbReference type="GO" id="GO:0008270">
    <property type="term" value="F:zinc ion binding"/>
    <property type="evidence" value="ECO:0007669"/>
    <property type="project" value="UniProtKB-UniRule"/>
</dbReference>
<dbReference type="Pfam" id="PF00962">
    <property type="entry name" value="A_deaminase"/>
    <property type="match status" value="1"/>
</dbReference>
<dbReference type="GO" id="GO:0005829">
    <property type="term" value="C:cytosol"/>
    <property type="evidence" value="ECO:0007669"/>
    <property type="project" value="TreeGrafter"/>
</dbReference>
<comment type="function">
    <text evidence="5">Catalyzes the hydrolytic deamination of adenine to hypoxanthine. Plays an important role in the purine salvage pathway and in nitrogen catabolism.</text>
</comment>
<protein>
    <recommendedName>
        <fullName evidence="5">Adenine deaminase</fullName>
        <shortName evidence="5">ADE</shortName>
        <ecNumber evidence="5">3.5.4.2</ecNumber>
    </recommendedName>
    <alternativeName>
        <fullName evidence="5">Adenine aminohydrolase</fullName>
        <shortName evidence="5">AAH</shortName>
    </alternativeName>
</protein>
<organism evidence="7 8">
    <name type="scientific">Aquisalimonas asiatica</name>
    <dbReference type="NCBI Taxonomy" id="406100"/>
    <lineage>
        <taxon>Bacteria</taxon>
        <taxon>Pseudomonadati</taxon>
        <taxon>Pseudomonadota</taxon>
        <taxon>Gammaproteobacteria</taxon>
        <taxon>Chromatiales</taxon>
        <taxon>Ectothiorhodospiraceae</taxon>
        <taxon>Aquisalimonas</taxon>
    </lineage>
</organism>
<dbReference type="GO" id="GO:0043103">
    <property type="term" value="P:hypoxanthine salvage"/>
    <property type="evidence" value="ECO:0007669"/>
    <property type="project" value="UniProtKB-UniRule"/>
</dbReference>
<evidence type="ECO:0000256" key="3">
    <source>
        <dbReference type="ARBA" id="ARBA00022833"/>
    </source>
</evidence>
<dbReference type="InterPro" id="IPR001365">
    <property type="entry name" value="A_deaminase_dom"/>
</dbReference>
<evidence type="ECO:0000313" key="7">
    <source>
        <dbReference type="EMBL" id="SEP11445.1"/>
    </source>
</evidence>
<dbReference type="InterPro" id="IPR028892">
    <property type="entry name" value="ADE"/>
</dbReference>
<dbReference type="GO" id="GO:0000034">
    <property type="term" value="F:adenine deaminase activity"/>
    <property type="evidence" value="ECO:0007669"/>
    <property type="project" value="UniProtKB-UniRule"/>
</dbReference>
<name>A0A1H8V7N1_9GAMM</name>
<dbReference type="GO" id="GO:0006146">
    <property type="term" value="P:adenine catabolic process"/>
    <property type="evidence" value="ECO:0007669"/>
    <property type="project" value="UniProtKB-UniRule"/>
</dbReference>
<dbReference type="SUPFAM" id="SSF51556">
    <property type="entry name" value="Metallo-dependent hydrolases"/>
    <property type="match status" value="1"/>
</dbReference>
<keyword evidence="4 5" id="KW-0546">Nucleotide metabolism</keyword>
<feature type="site" description="Important for catalytic activity" evidence="5">
    <location>
        <position position="218"/>
    </location>
</feature>
<feature type="active site" description="Proton donor" evidence="5">
    <location>
        <position position="197"/>
    </location>
</feature>
<feature type="binding site" evidence="5">
    <location>
        <position position="14"/>
    </location>
    <ligand>
        <name>Zn(2+)</name>
        <dbReference type="ChEBI" id="CHEBI:29105"/>
        <note>catalytic</note>
    </ligand>
</feature>
<keyword evidence="3 5" id="KW-0862">Zinc</keyword>
<dbReference type="OrthoDB" id="105475at2"/>
<gene>
    <name evidence="7" type="ORF">SAMN04488052_11078</name>
</gene>
<sequence length="331" mass="36906">MRDFIQSLPKVELHVHLEGTLEPELMFQLAERNGVKLPFPDVESVRAAYEFEDLQSFLNLYYNGACVLLEEQDFYDLTRAYLDRVAAENVVHTEMFFDPQTHTERGVPFDTVIGGILRACRDAEAAHGMSTGLILCFLRDLSEASAFDTLEAAMPWREHIVAIGLDSAETGHPPEKFARVFEEVHNGGFRVVAHAGEEGPPEYIRQALDILRVERVDHGVQCTGDPELVKRLAASGICLTVCPLANVKLRVFDTMDDHNLPQLLQAGLNITVNSDDPAYFGGYMNANMTAVAEAFDLDRETLRGFTRNAIDAAFIGEDRRRALHGILDRAA</sequence>
<feature type="binding site" evidence="5">
    <location>
        <position position="194"/>
    </location>
    <ligand>
        <name>Zn(2+)</name>
        <dbReference type="ChEBI" id="CHEBI:29105"/>
        <note>catalytic</note>
    </ligand>
</feature>
<feature type="binding site" evidence="5">
    <location>
        <position position="275"/>
    </location>
    <ligand>
        <name>Zn(2+)</name>
        <dbReference type="ChEBI" id="CHEBI:29105"/>
        <note>catalytic</note>
    </ligand>
</feature>
<dbReference type="Gene3D" id="3.20.20.140">
    <property type="entry name" value="Metal-dependent hydrolases"/>
    <property type="match status" value="1"/>
</dbReference>
<comment type="similarity">
    <text evidence="5">Belongs to the metallo-dependent hydrolases superfamily. Adenosine and AMP deaminases family. Adenine deaminase type 2 subfamily.</text>
</comment>
<dbReference type="CDD" id="cd01320">
    <property type="entry name" value="ADA"/>
    <property type="match status" value="1"/>
</dbReference>
<feature type="binding site" evidence="5">
    <location>
        <position position="16"/>
    </location>
    <ligand>
        <name>Zn(2+)</name>
        <dbReference type="ChEBI" id="CHEBI:29105"/>
        <note>catalytic</note>
    </ligand>
</feature>
<evidence type="ECO:0000313" key="8">
    <source>
        <dbReference type="Proteomes" id="UP000199657"/>
    </source>
</evidence>
<dbReference type="HAMAP" id="MF_01962">
    <property type="entry name" value="Adenine_deaminase"/>
    <property type="match status" value="1"/>
</dbReference>
<dbReference type="EMBL" id="FOEG01000010">
    <property type="protein sequence ID" value="SEP11445.1"/>
    <property type="molecule type" value="Genomic_DNA"/>
</dbReference>
<dbReference type="GO" id="GO:0009117">
    <property type="term" value="P:nucleotide metabolic process"/>
    <property type="evidence" value="ECO:0007669"/>
    <property type="project" value="UniProtKB-KW"/>
</dbReference>
<feature type="binding site" evidence="5">
    <location>
        <position position="276"/>
    </location>
    <ligand>
        <name>substrate</name>
    </ligand>
</feature>
<dbReference type="NCBIfam" id="NF006850">
    <property type="entry name" value="PRK09358.1-6"/>
    <property type="match status" value="1"/>
</dbReference>
<evidence type="ECO:0000256" key="5">
    <source>
        <dbReference type="HAMAP-Rule" id="MF_01962"/>
    </source>
</evidence>
<dbReference type="STRING" id="406100.SAMN04488052_11078"/>
<evidence type="ECO:0000256" key="1">
    <source>
        <dbReference type="ARBA" id="ARBA00022723"/>
    </source>
</evidence>
<dbReference type="FunFam" id="3.20.20.140:FF:000039">
    <property type="entry name" value="Adenine deaminase"/>
    <property type="match status" value="1"/>
</dbReference>
<dbReference type="RefSeq" id="WP_091645745.1">
    <property type="nucleotide sequence ID" value="NZ_FOEG01000010.1"/>
</dbReference>
<keyword evidence="2 5" id="KW-0378">Hydrolase</keyword>
<keyword evidence="1 5" id="KW-0479">Metal-binding</keyword>
<proteinExistence type="inferred from homology"/>
<keyword evidence="8" id="KW-1185">Reference proteome</keyword>
<dbReference type="PANTHER" id="PTHR43114:SF6">
    <property type="entry name" value="ADENINE DEAMINASE"/>
    <property type="match status" value="1"/>
</dbReference>
<reference evidence="7 8" key="1">
    <citation type="submission" date="2016-10" db="EMBL/GenBank/DDBJ databases">
        <authorList>
            <person name="de Groot N.N."/>
        </authorList>
    </citation>
    <scope>NUCLEOTIDE SEQUENCE [LARGE SCALE GENOMIC DNA]</scope>
    <source>
        <strain evidence="7 8">CGMCC 1.6291</strain>
    </source>
</reference>